<reference evidence="1" key="1">
    <citation type="journal article" date="2020" name="mSystems">
        <title>Genome- and Community-Level Interaction Insights into Carbon Utilization and Element Cycling Functions of Hydrothermarchaeota in Hydrothermal Sediment.</title>
        <authorList>
            <person name="Zhou Z."/>
            <person name="Liu Y."/>
            <person name="Xu W."/>
            <person name="Pan J."/>
            <person name="Luo Z.H."/>
            <person name="Li M."/>
        </authorList>
    </citation>
    <scope>NUCLEOTIDE SEQUENCE [LARGE SCALE GENOMIC DNA]</scope>
    <source>
        <strain evidence="1">SpSt-222</strain>
    </source>
</reference>
<sequence>METISTIHGALGESLAVIYLLVALGSFLRRRQGGLPMWLIGIAHLLIALQVVLGTILYIRAPQIISIWHPVTGYLALMALGLTVVFRNRLGRANSTALTALIVTVLVIINVLIARLR</sequence>
<accession>A0A7C1WZG5</accession>
<organism evidence="1">
    <name type="scientific">Thermomicrobium roseum</name>
    <dbReference type="NCBI Taxonomy" id="500"/>
    <lineage>
        <taxon>Bacteria</taxon>
        <taxon>Pseudomonadati</taxon>
        <taxon>Thermomicrobiota</taxon>
        <taxon>Thermomicrobia</taxon>
        <taxon>Thermomicrobiales</taxon>
        <taxon>Thermomicrobiaceae</taxon>
        <taxon>Thermomicrobium</taxon>
    </lineage>
</organism>
<comment type="caution">
    <text evidence="1">The sequence shown here is derived from an EMBL/GenBank/DDBJ whole genome shotgun (WGS) entry which is preliminary data.</text>
</comment>
<proteinExistence type="predicted"/>
<gene>
    <name evidence="1" type="ORF">ENP47_02235</name>
</gene>
<evidence type="ECO:0008006" key="2">
    <source>
        <dbReference type="Google" id="ProtNLM"/>
    </source>
</evidence>
<evidence type="ECO:0000313" key="1">
    <source>
        <dbReference type="EMBL" id="HEF64416.1"/>
    </source>
</evidence>
<name>A0A7C1WZG5_THERO</name>
<protein>
    <recommendedName>
        <fullName evidence="2">Cytochrome b561 domain-containing protein</fullName>
    </recommendedName>
</protein>
<dbReference type="AlphaFoldDB" id="A0A7C1WZG5"/>
<dbReference type="EMBL" id="DSJL01000006">
    <property type="protein sequence ID" value="HEF64416.1"/>
    <property type="molecule type" value="Genomic_DNA"/>
</dbReference>